<evidence type="ECO:0000256" key="4">
    <source>
        <dbReference type="ARBA" id="ARBA00006247"/>
    </source>
</evidence>
<dbReference type="EC" id="3.5.1.18" evidence="5"/>
<name>A0A2N3PPR1_9PROT</name>
<dbReference type="InterPro" id="IPR050072">
    <property type="entry name" value="Peptidase_M20A"/>
</dbReference>
<dbReference type="OrthoDB" id="9809784at2"/>
<reference evidence="15" key="1">
    <citation type="submission" date="2017-12" db="EMBL/GenBank/DDBJ databases">
        <title>Draft genome sequence of Telmatospirillum siberiense 26-4b1T, an acidotolerant peatland alphaproteobacterium potentially involved in sulfur cycling.</title>
        <authorList>
            <person name="Hausmann B."/>
            <person name="Pjevac P."/>
            <person name="Schreck K."/>
            <person name="Herbold C.W."/>
            <person name="Daims H."/>
            <person name="Wagner M."/>
            <person name="Pester M."/>
            <person name="Loy A."/>
        </authorList>
    </citation>
    <scope>NUCLEOTIDE SEQUENCE [LARGE SCALE GENOMIC DNA]</scope>
    <source>
        <strain evidence="15">26-4b1</strain>
    </source>
</reference>
<dbReference type="InterPro" id="IPR002933">
    <property type="entry name" value="Peptidase_M20"/>
</dbReference>
<keyword evidence="11" id="KW-0170">Cobalt</keyword>
<dbReference type="SUPFAM" id="SSF55031">
    <property type="entry name" value="Bacterial exopeptidase dimerisation domain"/>
    <property type="match status" value="1"/>
</dbReference>
<dbReference type="PANTHER" id="PTHR43808:SF8">
    <property type="entry name" value="PEPTIDASE M20 DIMERISATION DOMAIN-CONTAINING PROTEIN"/>
    <property type="match status" value="1"/>
</dbReference>
<accession>A0A2N3PPR1</accession>
<dbReference type="PANTHER" id="PTHR43808">
    <property type="entry name" value="ACETYLORNITHINE DEACETYLASE"/>
    <property type="match status" value="1"/>
</dbReference>
<dbReference type="GO" id="GO:0009014">
    <property type="term" value="F:succinyl-diaminopimelate desuccinylase activity"/>
    <property type="evidence" value="ECO:0007669"/>
    <property type="project" value="UniProtKB-EC"/>
</dbReference>
<organism evidence="14 15">
    <name type="scientific">Telmatospirillum siberiense</name>
    <dbReference type="NCBI Taxonomy" id="382514"/>
    <lineage>
        <taxon>Bacteria</taxon>
        <taxon>Pseudomonadati</taxon>
        <taxon>Pseudomonadota</taxon>
        <taxon>Alphaproteobacteria</taxon>
        <taxon>Rhodospirillales</taxon>
        <taxon>Rhodospirillaceae</taxon>
        <taxon>Telmatospirillum</taxon>
    </lineage>
</organism>
<gene>
    <name evidence="14" type="ORF">CWS72_21590</name>
</gene>
<dbReference type="Gene3D" id="3.30.70.360">
    <property type="match status" value="1"/>
</dbReference>
<evidence type="ECO:0000256" key="12">
    <source>
        <dbReference type="ARBA" id="ARBA00051301"/>
    </source>
</evidence>
<comment type="cofactor">
    <cofactor evidence="2">
        <name>Zn(2+)</name>
        <dbReference type="ChEBI" id="CHEBI:29105"/>
    </cofactor>
</comment>
<evidence type="ECO:0000256" key="7">
    <source>
        <dbReference type="ARBA" id="ARBA00022605"/>
    </source>
</evidence>
<evidence type="ECO:0000256" key="5">
    <source>
        <dbReference type="ARBA" id="ARBA00011921"/>
    </source>
</evidence>
<evidence type="ECO:0000313" key="15">
    <source>
        <dbReference type="Proteomes" id="UP000233293"/>
    </source>
</evidence>
<sequence length="372" mass="39211">MTLSSAARLTRELVRLDSINPPGNESRCTAILARLLADAGFEVTARPFGDGRASLVARIGQGPRPLAFTGHVDTVPLGKQAWTVDPFGGEIAGDRLYGRGSSDMKAGVAAFTEACVRNAAMLRDGPGALIVVTAAEETGCEGAFALARDGALPPAGALVVAEPTANLPFVGHKGALWLRLLTEGVTAHGSMPEYGVNAVLKAAHAVVRLGEFDFNHKRHEVLGAPTMNVGTLHGGLNINSVPDRAVIEVDIRTVPGQSHEQVRGAVSSFLGPDVAAAPLMDVEAVWTDPAHPWIGRIFEIMDGVLGERPDVRGASYFTDASVLAPALGHVPTIILGPGQPEMAHQTDEYCLVSRIDQAVTAYDRIIADWCSR</sequence>
<evidence type="ECO:0000256" key="10">
    <source>
        <dbReference type="ARBA" id="ARBA00022833"/>
    </source>
</evidence>
<dbReference type="GO" id="GO:0009089">
    <property type="term" value="P:lysine biosynthetic process via diaminopimelate"/>
    <property type="evidence" value="ECO:0007669"/>
    <property type="project" value="UniProtKB-UniPathway"/>
</dbReference>
<dbReference type="EMBL" id="PIUM01000032">
    <property type="protein sequence ID" value="PKU22399.1"/>
    <property type="molecule type" value="Genomic_DNA"/>
</dbReference>
<dbReference type="SUPFAM" id="SSF53187">
    <property type="entry name" value="Zn-dependent exopeptidases"/>
    <property type="match status" value="1"/>
</dbReference>
<feature type="domain" description="Peptidase M20 dimerisation" evidence="13">
    <location>
        <begin position="170"/>
        <end position="270"/>
    </location>
</feature>
<comment type="pathway">
    <text evidence="3">Amino-acid biosynthesis; L-lysine biosynthesis via DAP pathway; LL-2,6-diaminopimelate from (S)-tetrahydrodipicolinate (succinylase route): step 3/3.</text>
</comment>
<keyword evidence="9" id="KW-0378">Hydrolase</keyword>
<dbReference type="PROSITE" id="PS00758">
    <property type="entry name" value="ARGE_DAPE_CPG2_1"/>
    <property type="match status" value="1"/>
</dbReference>
<evidence type="ECO:0000256" key="3">
    <source>
        <dbReference type="ARBA" id="ARBA00005130"/>
    </source>
</evidence>
<keyword evidence="8" id="KW-0479">Metal-binding</keyword>
<comment type="caution">
    <text evidence="14">The sequence shown here is derived from an EMBL/GenBank/DDBJ whole genome shotgun (WGS) entry which is preliminary data.</text>
</comment>
<dbReference type="NCBIfam" id="TIGR01910">
    <property type="entry name" value="DapE-ArgE"/>
    <property type="match status" value="1"/>
</dbReference>
<keyword evidence="7" id="KW-0028">Amino-acid biosynthesis</keyword>
<evidence type="ECO:0000259" key="13">
    <source>
        <dbReference type="Pfam" id="PF07687"/>
    </source>
</evidence>
<dbReference type="InterPro" id="IPR036264">
    <property type="entry name" value="Bact_exopeptidase_dim_dom"/>
</dbReference>
<evidence type="ECO:0000256" key="8">
    <source>
        <dbReference type="ARBA" id="ARBA00022723"/>
    </source>
</evidence>
<evidence type="ECO:0000256" key="9">
    <source>
        <dbReference type="ARBA" id="ARBA00022801"/>
    </source>
</evidence>
<evidence type="ECO:0000256" key="2">
    <source>
        <dbReference type="ARBA" id="ARBA00001947"/>
    </source>
</evidence>
<keyword evidence="10" id="KW-0862">Zinc</keyword>
<dbReference type="Proteomes" id="UP000233293">
    <property type="component" value="Unassembled WGS sequence"/>
</dbReference>
<dbReference type="UniPathway" id="UPA00034">
    <property type="reaction ID" value="UER00021"/>
</dbReference>
<dbReference type="AlphaFoldDB" id="A0A2N3PPR1"/>
<dbReference type="CDD" id="cd08659">
    <property type="entry name" value="M20_ArgE_DapE-like"/>
    <property type="match status" value="1"/>
</dbReference>
<dbReference type="Pfam" id="PF01546">
    <property type="entry name" value="Peptidase_M20"/>
    <property type="match status" value="1"/>
</dbReference>
<dbReference type="RefSeq" id="WP_101252723.1">
    <property type="nucleotide sequence ID" value="NZ_PIUM01000032.1"/>
</dbReference>
<keyword evidence="15" id="KW-1185">Reference proteome</keyword>
<dbReference type="Gene3D" id="3.40.630.10">
    <property type="entry name" value="Zn peptidases"/>
    <property type="match status" value="1"/>
</dbReference>
<dbReference type="Pfam" id="PF07687">
    <property type="entry name" value="M20_dimer"/>
    <property type="match status" value="1"/>
</dbReference>
<dbReference type="InterPro" id="IPR010182">
    <property type="entry name" value="ArgE/DapE"/>
</dbReference>
<evidence type="ECO:0000256" key="1">
    <source>
        <dbReference type="ARBA" id="ARBA00001941"/>
    </source>
</evidence>
<evidence type="ECO:0000256" key="6">
    <source>
        <dbReference type="ARBA" id="ARBA00016853"/>
    </source>
</evidence>
<evidence type="ECO:0000256" key="11">
    <source>
        <dbReference type="ARBA" id="ARBA00023285"/>
    </source>
</evidence>
<comment type="catalytic activity">
    <reaction evidence="12">
        <text>N-succinyl-(2S,6S)-2,6-diaminopimelate + H2O = (2S,6S)-2,6-diaminopimelate + succinate</text>
        <dbReference type="Rhea" id="RHEA:22608"/>
        <dbReference type="ChEBI" id="CHEBI:15377"/>
        <dbReference type="ChEBI" id="CHEBI:30031"/>
        <dbReference type="ChEBI" id="CHEBI:57609"/>
        <dbReference type="ChEBI" id="CHEBI:58087"/>
        <dbReference type="EC" id="3.5.1.18"/>
    </reaction>
</comment>
<proteinExistence type="inferred from homology"/>
<comment type="cofactor">
    <cofactor evidence="1">
        <name>Co(2+)</name>
        <dbReference type="ChEBI" id="CHEBI:48828"/>
    </cofactor>
</comment>
<dbReference type="InterPro" id="IPR001261">
    <property type="entry name" value="ArgE/DapE_CS"/>
</dbReference>
<comment type="similarity">
    <text evidence="4">Belongs to the peptidase M20A family.</text>
</comment>
<dbReference type="InterPro" id="IPR011650">
    <property type="entry name" value="Peptidase_M20_dimer"/>
</dbReference>
<dbReference type="GO" id="GO:0046872">
    <property type="term" value="F:metal ion binding"/>
    <property type="evidence" value="ECO:0007669"/>
    <property type="project" value="UniProtKB-KW"/>
</dbReference>
<protein>
    <recommendedName>
        <fullName evidence="6">Probable succinyl-diaminopimelate desuccinylase</fullName>
        <ecNumber evidence="5">3.5.1.18</ecNumber>
    </recommendedName>
</protein>
<evidence type="ECO:0000313" key="14">
    <source>
        <dbReference type="EMBL" id="PKU22399.1"/>
    </source>
</evidence>